<dbReference type="Pfam" id="PF13855">
    <property type="entry name" value="LRR_8"/>
    <property type="match status" value="1"/>
</dbReference>
<dbReference type="Proteomes" id="UP000515180">
    <property type="component" value="Unplaced"/>
</dbReference>
<feature type="region of interest" description="Disordered" evidence="4">
    <location>
        <begin position="591"/>
        <end position="661"/>
    </location>
</feature>
<evidence type="ECO:0000256" key="4">
    <source>
        <dbReference type="SAM" id="MobiDB-lite"/>
    </source>
</evidence>
<evidence type="ECO:0000256" key="3">
    <source>
        <dbReference type="ARBA" id="ARBA00022737"/>
    </source>
</evidence>
<dbReference type="InterPro" id="IPR003591">
    <property type="entry name" value="Leu-rich_rpt_typical-subtyp"/>
</dbReference>
<dbReference type="InterPro" id="IPR000483">
    <property type="entry name" value="Cys-rich_flank_reg_C"/>
</dbReference>
<keyword evidence="3" id="KW-0677">Repeat</keyword>
<feature type="transmembrane region" description="Helical" evidence="5">
    <location>
        <begin position="498"/>
        <end position="520"/>
    </location>
</feature>
<keyword evidence="5" id="KW-0472">Membrane</keyword>
<dbReference type="InterPro" id="IPR050541">
    <property type="entry name" value="LRR_TM_domain-containing"/>
</dbReference>
<dbReference type="PANTHER" id="PTHR24369">
    <property type="entry name" value="ANTIGEN BSP, PUTATIVE-RELATED"/>
    <property type="match status" value="1"/>
</dbReference>
<accession>A0A6P6FA35</accession>
<evidence type="ECO:0000313" key="9">
    <source>
        <dbReference type="RefSeq" id="XP_003489058.1"/>
    </source>
</evidence>
<evidence type="ECO:0000256" key="1">
    <source>
        <dbReference type="ARBA" id="ARBA00022614"/>
    </source>
</evidence>
<dbReference type="SMART" id="SM00082">
    <property type="entry name" value="LRRCT"/>
    <property type="match status" value="1"/>
</dbReference>
<feature type="chain" id="PRO_5044649563" evidence="6">
    <location>
        <begin position="22"/>
        <end position="698"/>
    </location>
</feature>
<evidence type="ECO:0000259" key="7">
    <source>
        <dbReference type="SMART" id="SM00082"/>
    </source>
</evidence>
<evidence type="ECO:0000313" key="10">
    <source>
        <dbReference type="RefSeq" id="XP_012240477.1"/>
    </source>
</evidence>
<keyword evidence="1" id="KW-0433">Leucine-rich repeat</keyword>
<dbReference type="PANTHER" id="PTHR24369:SF210">
    <property type="entry name" value="CHAOPTIN-RELATED"/>
    <property type="match status" value="1"/>
</dbReference>
<dbReference type="InterPro" id="IPR032675">
    <property type="entry name" value="LRR_dom_sf"/>
</dbReference>
<dbReference type="KEGG" id="bim:100748128"/>
<dbReference type="Gene3D" id="3.80.10.10">
    <property type="entry name" value="Ribonuclease Inhibitor"/>
    <property type="match status" value="1"/>
</dbReference>
<feature type="region of interest" description="Disordered" evidence="4">
    <location>
        <begin position="390"/>
        <end position="421"/>
    </location>
</feature>
<dbReference type="OrthoDB" id="1741314at2759"/>
<feature type="compositionally biased region" description="Polar residues" evidence="4">
    <location>
        <begin position="612"/>
        <end position="628"/>
    </location>
</feature>
<dbReference type="RefSeq" id="XP_012240477.1">
    <property type="nucleotide sequence ID" value="XM_012385054.3"/>
</dbReference>
<dbReference type="RefSeq" id="XP_024222984.1">
    <property type="nucleotide sequence ID" value="XM_024367216.2"/>
</dbReference>
<dbReference type="AlphaFoldDB" id="A0A6P6FA35"/>
<dbReference type="SMART" id="SM00369">
    <property type="entry name" value="LRR_TYP"/>
    <property type="match status" value="3"/>
</dbReference>
<dbReference type="OMA" id="TDCPADC"/>
<feature type="region of interest" description="Disordered" evidence="4">
    <location>
        <begin position="259"/>
        <end position="298"/>
    </location>
</feature>
<gene>
    <name evidence="9 10 11" type="primary">LOC100748128</name>
</gene>
<evidence type="ECO:0000256" key="2">
    <source>
        <dbReference type="ARBA" id="ARBA00022729"/>
    </source>
</evidence>
<dbReference type="CTD" id="37548"/>
<reference evidence="9 10" key="1">
    <citation type="submission" date="2025-04" db="UniProtKB">
        <authorList>
            <consortium name="RefSeq"/>
        </authorList>
    </citation>
    <scope>IDENTIFICATION</scope>
</reference>
<dbReference type="GeneID" id="100748128"/>
<feature type="region of interest" description="Disordered" evidence="4">
    <location>
        <begin position="549"/>
        <end position="571"/>
    </location>
</feature>
<feature type="domain" description="LRRCT" evidence="7">
    <location>
        <begin position="149"/>
        <end position="198"/>
    </location>
</feature>
<feature type="compositionally biased region" description="Polar residues" evidence="4">
    <location>
        <begin position="550"/>
        <end position="566"/>
    </location>
</feature>
<keyword evidence="2 6" id="KW-0732">Signal</keyword>
<feature type="signal peptide" evidence="6">
    <location>
        <begin position="1"/>
        <end position="21"/>
    </location>
</feature>
<dbReference type="GO" id="GO:0005886">
    <property type="term" value="C:plasma membrane"/>
    <property type="evidence" value="ECO:0007669"/>
    <property type="project" value="TreeGrafter"/>
</dbReference>
<dbReference type="InterPro" id="IPR001611">
    <property type="entry name" value="Leu-rich_rpt"/>
</dbReference>
<keyword evidence="5" id="KW-0812">Transmembrane</keyword>
<organism evidence="8 11">
    <name type="scientific">Bombus impatiens</name>
    <name type="common">Bumblebee</name>
    <dbReference type="NCBI Taxonomy" id="132113"/>
    <lineage>
        <taxon>Eukaryota</taxon>
        <taxon>Metazoa</taxon>
        <taxon>Ecdysozoa</taxon>
        <taxon>Arthropoda</taxon>
        <taxon>Hexapoda</taxon>
        <taxon>Insecta</taxon>
        <taxon>Pterygota</taxon>
        <taxon>Neoptera</taxon>
        <taxon>Endopterygota</taxon>
        <taxon>Hymenoptera</taxon>
        <taxon>Apocrita</taxon>
        <taxon>Aculeata</taxon>
        <taxon>Apoidea</taxon>
        <taxon>Anthophila</taxon>
        <taxon>Apidae</taxon>
        <taxon>Bombus</taxon>
        <taxon>Pyrobombus</taxon>
    </lineage>
</organism>
<evidence type="ECO:0000313" key="8">
    <source>
        <dbReference type="Proteomes" id="UP000515180"/>
    </source>
</evidence>
<evidence type="ECO:0000256" key="6">
    <source>
        <dbReference type="SAM" id="SignalP"/>
    </source>
</evidence>
<keyword evidence="5" id="KW-1133">Transmembrane helix</keyword>
<feature type="compositionally biased region" description="Polar residues" evidence="4">
    <location>
        <begin position="259"/>
        <end position="281"/>
    </location>
</feature>
<evidence type="ECO:0000256" key="5">
    <source>
        <dbReference type="SAM" id="Phobius"/>
    </source>
</evidence>
<dbReference type="SUPFAM" id="SSF52058">
    <property type="entry name" value="L domain-like"/>
    <property type="match status" value="1"/>
</dbReference>
<protein>
    <submittedName>
        <fullName evidence="9 10">protein windpipe</fullName>
    </submittedName>
</protein>
<proteinExistence type="predicted"/>
<sequence>MQRILLPLFLTFLSYSGWTSGLCVLENDTIARCHDLEDVKYIDTSALNLLKASTEKSTLGPNLFVNLTSLRHLDLSGSTIEQIEPKSFSQLTNLRSLNLADNRIEHLELASLDGLNHLHSLNLRKNNLRHLPPALARLKILKHLDVQGNPLECNCATLRVKDLIVKRGVKISKKVLCASPKNVKGTSLLKLDTTIICEFEEQDREMQNDQASTYSEEDYGSGDLFDTEEESMEYSIEASTTETPKEITVETPFPEIPATTASSFESKTTELQLSTQTTVASEPTDASKPTDATITTNNNDDEIFFDSEEKNNPTTVDMTTERKKVYQDGLFYPTESSGDGEDGSGEGSGTGMDTGDWNTSYQPETNDEEKEVSLFERFYNIFTGSTTSLETKKEPNLEEEEFIDASSTKGIEEEEEQLVDKSVSNPVAVGVSKKDSDEAVPGITDIGTKADVTTPVNGVELFDSKLNEMTKLGKVKVNEEDADNELTVSPAKQSKKGMGSYVVLAVLLAVLATLIGFAAYKGDFCRKGRKRDDVENGTELKDMQKALLETGSSTQPKIASNGSVESTPLVADTTDHDEIRISNNYQVTAEIPRSPNGISDRTEPVKPPRAITPQNDQRIEETTGQDGNSLKDDTLSLRTDSIDPVVNGSPISPEKIQPPLSPGAQRVKITLQENPDSVPRTPILITRTMAGENLVKTP</sequence>
<evidence type="ECO:0000313" key="11">
    <source>
        <dbReference type="RefSeq" id="XP_024222984.1"/>
    </source>
</evidence>
<keyword evidence="8" id="KW-1185">Reference proteome</keyword>
<dbReference type="PROSITE" id="PS51450">
    <property type="entry name" value="LRR"/>
    <property type="match status" value="2"/>
</dbReference>
<dbReference type="RefSeq" id="XP_003489058.1">
    <property type="nucleotide sequence ID" value="XM_003489010.4"/>
</dbReference>
<feature type="region of interest" description="Disordered" evidence="4">
    <location>
        <begin position="331"/>
        <end position="364"/>
    </location>
</feature>
<name>A0A6P6FA35_BOMIM</name>